<protein>
    <submittedName>
        <fullName evidence="2">Uncharacterized protein</fullName>
    </submittedName>
</protein>
<gene>
    <name evidence="2" type="ORF">BD310DRAFT_884718</name>
</gene>
<feature type="transmembrane region" description="Helical" evidence="1">
    <location>
        <begin position="28"/>
        <end position="50"/>
    </location>
</feature>
<dbReference type="AlphaFoldDB" id="A0A4Q9PLU2"/>
<evidence type="ECO:0000313" key="2">
    <source>
        <dbReference type="EMBL" id="TBU55177.1"/>
    </source>
</evidence>
<evidence type="ECO:0000313" key="3">
    <source>
        <dbReference type="Proteomes" id="UP000292082"/>
    </source>
</evidence>
<feature type="transmembrane region" description="Helical" evidence="1">
    <location>
        <begin position="62"/>
        <end position="84"/>
    </location>
</feature>
<dbReference type="Proteomes" id="UP000292082">
    <property type="component" value="Unassembled WGS sequence"/>
</dbReference>
<reference evidence="2 3" key="1">
    <citation type="submission" date="2019-01" db="EMBL/GenBank/DDBJ databases">
        <title>Draft genome sequences of three monokaryotic isolates of the white-rot basidiomycete fungus Dichomitus squalens.</title>
        <authorList>
            <consortium name="DOE Joint Genome Institute"/>
            <person name="Lopez S.C."/>
            <person name="Andreopoulos B."/>
            <person name="Pangilinan J."/>
            <person name="Lipzen A."/>
            <person name="Riley R."/>
            <person name="Ahrendt S."/>
            <person name="Ng V."/>
            <person name="Barry K."/>
            <person name="Daum C."/>
            <person name="Grigoriev I.V."/>
            <person name="Hilden K.S."/>
            <person name="Makela M.R."/>
            <person name="de Vries R.P."/>
        </authorList>
    </citation>
    <scope>NUCLEOTIDE SEQUENCE [LARGE SCALE GENOMIC DNA]</scope>
    <source>
        <strain evidence="2 3">CBS 464.89</strain>
    </source>
</reference>
<evidence type="ECO:0000256" key="1">
    <source>
        <dbReference type="SAM" id="Phobius"/>
    </source>
</evidence>
<keyword evidence="1" id="KW-1133">Transmembrane helix</keyword>
<proteinExistence type="predicted"/>
<name>A0A4Q9PLU2_9APHY</name>
<dbReference type="EMBL" id="ML145173">
    <property type="protein sequence ID" value="TBU55177.1"/>
    <property type="molecule type" value="Genomic_DNA"/>
</dbReference>
<dbReference type="STRING" id="114155.A0A4Q9PLU2"/>
<keyword evidence="3" id="KW-1185">Reference proteome</keyword>
<keyword evidence="1" id="KW-0812">Transmembrane</keyword>
<sequence length="179" mass="19403">MSSDATSTVLISLPPISSLDNTFDDILIGAFVGLILAGLMLQQTFVYFPVYTKDGSHLKCMIPYLALLDAGNTIVTMYACYYYVGTNYFDPLALLDGACVNSRHSLTSSARDESDFGTFGLGKSQQNSMLIPARLEHFRATGSEVEVVGISSWKAPTAAEVKHATQNQDGDDVISQEDK</sequence>
<organism evidence="2 3">
    <name type="scientific">Dichomitus squalens</name>
    <dbReference type="NCBI Taxonomy" id="114155"/>
    <lineage>
        <taxon>Eukaryota</taxon>
        <taxon>Fungi</taxon>
        <taxon>Dikarya</taxon>
        <taxon>Basidiomycota</taxon>
        <taxon>Agaricomycotina</taxon>
        <taxon>Agaricomycetes</taxon>
        <taxon>Polyporales</taxon>
        <taxon>Polyporaceae</taxon>
        <taxon>Dichomitus</taxon>
    </lineage>
</organism>
<accession>A0A4Q9PLU2</accession>
<keyword evidence="1" id="KW-0472">Membrane</keyword>